<reference evidence="2 3" key="1">
    <citation type="submission" date="2020-02" db="EMBL/GenBank/DDBJ databases">
        <authorList>
            <person name="Ma Q."/>
            <person name="Huang Y."/>
            <person name="Song X."/>
            <person name="Pei D."/>
        </authorList>
    </citation>
    <scope>NUCLEOTIDE SEQUENCE [LARGE SCALE GENOMIC DNA]</scope>
    <source>
        <strain evidence="2">Sxm20200214</strain>
        <tissue evidence="2">Leaf</tissue>
    </source>
</reference>
<dbReference type="AlphaFoldDB" id="A0A8X7WI34"/>
<evidence type="ECO:0000256" key="1">
    <source>
        <dbReference type="SAM" id="MobiDB-lite"/>
    </source>
</evidence>
<evidence type="ECO:0000313" key="2">
    <source>
        <dbReference type="EMBL" id="KAG2330646.1"/>
    </source>
</evidence>
<organism evidence="2 3">
    <name type="scientific">Brassica carinata</name>
    <name type="common">Ethiopian mustard</name>
    <name type="synonym">Abyssinian cabbage</name>
    <dbReference type="NCBI Taxonomy" id="52824"/>
    <lineage>
        <taxon>Eukaryota</taxon>
        <taxon>Viridiplantae</taxon>
        <taxon>Streptophyta</taxon>
        <taxon>Embryophyta</taxon>
        <taxon>Tracheophyta</taxon>
        <taxon>Spermatophyta</taxon>
        <taxon>Magnoliopsida</taxon>
        <taxon>eudicotyledons</taxon>
        <taxon>Gunneridae</taxon>
        <taxon>Pentapetalae</taxon>
        <taxon>rosids</taxon>
        <taxon>malvids</taxon>
        <taxon>Brassicales</taxon>
        <taxon>Brassicaceae</taxon>
        <taxon>Brassiceae</taxon>
        <taxon>Brassica</taxon>
    </lineage>
</organism>
<dbReference type="EMBL" id="JAAMPC010000001">
    <property type="protein sequence ID" value="KAG2330646.1"/>
    <property type="molecule type" value="Genomic_DNA"/>
</dbReference>
<protein>
    <submittedName>
        <fullName evidence="2">Uncharacterized protein</fullName>
    </submittedName>
</protein>
<evidence type="ECO:0000313" key="3">
    <source>
        <dbReference type="Proteomes" id="UP000886595"/>
    </source>
</evidence>
<sequence length="356" mass="39118">MGRMLRMWRGEWRKSDSQYWHFVPEQTDSGLTLYLEEGEGYTSVEMIVRKHYGIGASTPMVITYGLPDWMVFPSGHTPPLTIGNTTELLKGVAEYNFNRRSPFYIGSSSFVVDHTQDAFARASYEKLVFGKRMVANEEVMKEIFGGPGIEVIRLDDDSEMEEASRVRRMDSTIGGLQMGQGSVDKGKSICQDSVGQNKAPAVLWDVGIDFLAYPGICSRDRAAALEASENAFWEGVLHEETKSPKSPDDLTDIDEDVHPGDGPVVQERAVEIMDDDGSSSTNNTGLIGQLFKRSNRQRGCGVIGLQWVWGIKALPPPDLMLTLACRTGEPNVEANPTKTTEGTAHASENEGGSGKA</sequence>
<comment type="caution">
    <text evidence="2">The sequence shown here is derived from an EMBL/GenBank/DDBJ whole genome shotgun (WGS) entry which is preliminary data.</text>
</comment>
<accession>A0A8X7WI34</accession>
<feature type="region of interest" description="Disordered" evidence="1">
    <location>
        <begin position="330"/>
        <end position="356"/>
    </location>
</feature>
<proteinExistence type="predicted"/>
<dbReference type="Proteomes" id="UP000886595">
    <property type="component" value="Unassembled WGS sequence"/>
</dbReference>
<name>A0A8X7WI34_BRACI</name>
<feature type="region of interest" description="Disordered" evidence="1">
    <location>
        <begin position="238"/>
        <end position="261"/>
    </location>
</feature>
<feature type="compositionally biased region" description="Basic and acidic residues" evidence="1">
    <location>
        <begin position="238"/>
        <end position="248"/>
    </location>
</feature>
<keyword evidence="3" id="KW-1185">Reference proteome</keyword>
<gene>
    <name evidence="2" type="ORF">Bca52824_001826</name>
</gene>